<reference evidence="3" key="1">
    <citation type="submission" date="2023-03" db="EMBL/GenBank/DDBJ databases">
        <title>Massive genome expansion in bonnet fungi (Mycena s.s.) driven by repeated elements and novel gene families across ecological guilds.</title>
        <authorList>
            <consortium name="Lawrence Berkeley National Laboratory"/>
            <person name="Harder C.B."/>
            <person name="Miyauchi S."/>
            <person name="Viragh M."/>
            <person name="Kuo A."/>
            <person name="Thoen E."/>
            <person name="Andreopoulos B."/>
            <person name="Lu D."/>
            <person name="Skrede I."/>
            <person name="Drula E."/>
            <person name="Henrissat B."/>
            <person name="Morin E."/>
            <person name="Kohler A."/>
            <person name="Barry K."/>
            <person name="LaButti K."/>
            <person name="Morin E."/>
            <person name="Salamov A."/>
            <person name="Lipzen A."/>
            <person name="Mereny Z."/>
            <person name="Hegedus B."/>
            <person name="Baldrian P."/>
            <person name="Stursova M."/>
            <person name="Weitz H."/>
            <person name="Taylor A."/>
            <person name="Grigoriev I.V."/>
            <person name="Nagy L.G."/>
            <person name="Martin F."/>
            <person name="Kauserud H."/>
        </authorList>
    </citation>
    <scope>NUCLEOTIDE SEQUENCE</scope>
    <source>
        <strain evidence="3">9284</strain>
    </source>
</reference>
<dbReference type="PANTHER" id="PTHR40465">
    <property type="entry name" value="CHROMOSOME 1, WHOLE GENOME SHOTGUN SEQUENCE"/>
    <property type="match status" value="1"/>
</dbReference>
<proteinExistence type="predicted"/>
<sequence>MIPTASFGYSMSSPYSALPNFSQSFGAGLIGTWIAMGLYGLTISQTLFYFSNYPNDARHVKLLVSFLWILHTLHCVVICRLVYGYLILDAFNLELLTQNNWALGVSITLHLAVSSIVMVYLVVVIFKAASFRVKYLGWLFVALNGISIFVHAGFFIEAIVQVFRIKELVNSPDLATAVLSTAGTQVAADILIAGSLCIVLRSHLNWSQFGGTNSTIKSLMLCAISRGVVTATIALIELLALAIEPGSMWYIGCEFAIVGLYINALMVSLNSRNRMRARVESAMIFAKATSIGEDDTHDSEKTAV</sequence>
<evidence type="ECO:0000313" key="3">
    <source>
        <dbReference type="EMBL" id="KAJ7617241.1"/>
    </source>
</evidence>
<feature type="transmembrane region" description="Helical" evidence="1">
    <location>
        <begin position="221"/>
        <end position="243"/>
    </location>
</feature>
<name>A0AAD7BDE6_9AGAR</name>
<dbReference type="AlphaFoldDB" id="A0AAD7BDE6"/>
<organism evidence="3 4">
    <name type="scientific">Roridomyces roridus</name>
    <dbReference type="NCBI Taxonomy" id="1738132"/>
    <lineage>
        <taxon>Eukaryota</taxon>
        <taxon>Fungi</taxon>
        <taxon>Dikarya</taxon>
        <taxon>Basidiomycota</taxon>
        <taxon>Agaricomycotina</taxon>
        <taxon>Agaricomycetes</taxon>
        <taxon>Agaricomycetidae</taxon>
        <taxon>Agaricales</taxon>
        <taxon>Marasmiineae</taxon>
        <taxon>Mycenaceae</taxon>
        <taxon>Roridomyces</taxon>
    </lineage>
</organism>
<keyword evidence="4" id="KW-1185">Reference proteome</keyword>
<comment type="caution">
    <text evidence="3">The sequence shown here is derived from an EMBL/GenBank/DDBJ whole genome shotgun (WGS) entry which is preliminary data.</text>
</comment>
<gene>
    <name evidence="3" type="ORF">FB45DRAFT_223838</name>
</gene>
<evidence type="ECO:0000259" key="2">
    <source>
        <dbReference type="Pfam" id="PF20152"/>
    </source>
</evidence>
<accession>A0AAD7BDE6</accession>
<feature type="transmembrane region" description="Helical" evidence="1">
    <location>
        <begin position="138"/>
        <end position="163"/>
    </location>
</feature>
<keyword evidence="1" id="KW-1133">Transmembrane helix</keyword>
<dbReference type="PANTHER" id="PTHR40465:SF1">
    <property type="entry name" value="DUF6534 DOMAIN-CONTAINING PROTEIN"/>
    <property type="match status" value="1"/>
</dbReference>
<feature type="domain" description="DUF6534" evidence="2">
    <location>
        <begin position="186"/>
        <end position="273"/>
    </location>
</feature>
<feature type="transmembrane region" description="Helical" evidence="1">
    <location>
        <begin position="103"/>
        <end position="126"/>
    </location>
</feature>
<keyword evidence="1" id="KW-0472">Membrane</keyword>
<feature type="transmembrane region" description="Helical" evidence="1">
    <location>
        <begin position="249"/>
        <end position="269"/>
    </location>
</feature>
<dbReference type="EMBL" id="JARKIF010000021">
    <property type="protein sequence ID" value="KAJ7617241.1"/>
    <property type="molecule type" value="Genomic_DNA"/>
</dbReference>
<dbReference type="Proteomes" id="UP001221142">
    <property type="component" value="Unassembled WGS sequence"/>
</dbReference>
<keyword evidence="1" id="KW-0812">Transmembrane</keyword>
<evidence type="ECO:0000256" key="1">
    <source>
        <dbReference type="SAM" id="Phobius"/>
    </source>
</evidence>
<protein>
    <recommendedName>
        <fullName evidence="2">DUF6534 domain-containing protein</fullName>
    </recommendedName>
</protein>
<dbReference type="InterPro" id="IPR045339">
    <property type="entry name" value="DUF6534"/>
</dbReference>
<evidence type="ECO:0000313" key="4">
    <source>
        <dbReference type="Proteomes" id="UP001221142"/>
    </source>
</evidence>
<feature type="transmembrane region" description="Helical" evidence="1">
    <location>
        <begin position="175"/>
        <end position="200"/>
    </location>
</feature>
<feature type="transmembrane region" description="Helical" evidence="1">
    <location>
        <begin position="62"/>
        <end position="83"/>
    </location>
</feature>
<dbReference type="Pfam" id="PF20152">
    <property type="entry name" value="DUF6534"/>
    <property type="match status" value="1"/>
</dbReference>
<feature type="transmembrane region" description="Helical" evidence="1">
    <location>
        <begin position="25"/>
        <end position="50"/>
    </location>
</feature>